<evidence type="ECO:0000256" key="3">
    <source>
        <dbReference type="ARBA" id="ARBA00022578"/>
    </source>
</evidence>
<dbReference type="RefSeq" id="WP_305109546.1">
    <property type="nucleotide sequence ID" value="NZ_JAUTWS010000564.1"/>
</dbReference>
<keyword evidence="4" id="KW-0238">DNA-binding</keyword>
<evidence type="ECO:0000256" key="2">
    <source>
        <dbReference type="ARBA" id="ARBA00010961"/>
    </source>
</evidence>
<name>A0ABT9EEY2_9PROT</name>
<dbReference type="Proteomes" id="UP001243009">
    <property type="component" value="Unassembled WGS sequence"/>
</dbReference>
<protein>
    <submittedName>
        <fullName evidence="6">Transposase</fullName>
    </submittedName>
</protein>
<comment type="function">
    <text evidence="1">Required for the transposition of the insertion element.</text>
</comment>
<dbReference type="Pfam" id="PF00872">
    <property type="entry name" value="Transposase_mut"/>
    <property type="match status" value="1"/>
</dbReference>
<keyword evidence="7" id="KW-1185">Reference proteome</keyword>
<evidence type="ECO:0000256" key="5">
    <source>
        <dbReference type="ARBA" id="ARBA00023172"/>
    </source>
</evidence>
<evidence type="ECO:0000313" key="6">
    <source>
        <dbReference type="EMBL" id="MDO9714766.1"/>
    </source>
</evidence>
<dbReference type="EMBL" id="JAUTWS010000564">
    <property type="protein sequence ID" value="MDO9714766.1"/>
    <property type="molecule type" value="Genomic_DNA"/>
</dbReference>
<proteinExistence type="inferred from homology"/>
<comment type="similarity">
    <text evidence="2">Belongs to the transposase mutator family.</text>
</comment>
<dbReference type="InterPro" id="IPR001207">
    <property type="entry name" value="Transposase_mutator"/>
</dbReference>
<comment type="caution">
    <text evidence="6">The sequence shown here is derived from an EMBL/GenBank/DDBJ whole genome shotgun (WGS) entry which is preliminary data.</text>
</comment>
<evidence type="ECO:0000256" key="1">
    <source>
        <dbReference type="ARBA" id="ARBA00002190"/>
    </source>
</evidence>
<gene>
    <name evidence="6" type="ORF">Q7A36_41250</name>
</gene>
<evidence type="ECO:0000256" key="4">
    <source>
        <dbReference type="ARBA" id="ARBA00023125"/>
    </source>
</evidence>
<accession>A0ABT9EEY2</accession>
<keyword evidence="5" id="KW-0233">DNA recombination</keyword>
<reference evidence="6 7" key="1">
    <citation type="submission" date="2023-08" db="EMBL/GenBank/DDBJ databases">
        <title>The draft genome sequence of Paracraurococcus sp. LOR1-02.</title>
        <authorList>
            <person name="Kingkaew E."/>
            <person name="Tanasupawat S."/>
        </authorList>
    </citation>
    <scope>NUCLEOTIDE SEQUENCE [LARGE SCALE GENOMIC DNA]</scope>
    <source>
        <strain evidence="6 7">LOR1-02</strain>
    </source>
</reference>
<organism evidence="6 7">
    <name type="scientific">Paracraurococcus lichenis</name>
    <dbReference type="NCBI Taxonomy" id="3064888"/>
    <lineage>
        <taxon>Bacteria</taxon>
        <taxon>Pseudomonadati</taxon>
        <taxon>Pseudomonadota</taxon>
        <taxon>Alphaproteobacteria</taxon>
        <taxon>Acetobacterales</taxon>
        <taxon>Roseomonadaceae</taxon>
        <taxon>Paracraurococcus</taxon>
    </lineage>
</organism>
<sequence length="83" mass="9304">EALFAFTRLPSGQWKSARTTNAIERLHEEFKRRIKTQTVLPSAETAAMLFWALLASGQISMRKVDGWQTLSQPPAKSMIDLAA</sequence>
<keyword evidence="3" id="KW-0815">Transposition</keyword>
<evidence type="ECO:0000313" key="7">
    <source>
        <dbReference type="Proteomes" id="UP001243009"/>
    </source>
</evidence>
<feature type="non-terminal residue" evidence="6">
    <location>
        <position position="1"/>
    </location>
</feature>